<gene>
    <name evidence="1" type="ORF">ACFOW7_00900</name>
</gene>
<dbReference type="EMBL" id="JBHSBU010000001">
    <property type="protein sequence ID" value="MFC4157903.1"/>
    <property type="molecule type" value="Genomic_DNA"/>
</dbReference>
<sequence length="65" mass="7557">MERKHPAVVMALSEHNWALLLLPPVPRDPPDNDETSDPVFHGIHTYRASSRRRHDHPAMLVWPEE</sequence>
<evidence type="ECO:0000313" key="2">
    <source>
        <dbReference type="Proteomes" id="UP001595791"/>
    </source>
</evidence>
<evidence type="ECO:0000313" key="1">
    <source>
        <dbReference type="EMBL" id="MFC4157903.1"/>
    </source>
</evidence>
<proteinExistence type="predicted"/>
<protein>
    <submittedName>
        <fullName evidence="1">Uncharacterized protein</fullName>
    </submittedName>
</protein>
<comment type="caution">
    <text evidence="1">The sequence shown here is derived from an EMBL/GenBank/DDBJ whole genome shotgun (WGS) entry which is preliminary data.</text>
</comment>
<accession>A0ABV8MIE1</accession>
<organism evidence="1 2">
    <name type="scientific">Chitinimonas lacunae</name>
    <dbReference type="NCBI Taxonomy" id="1963018"/>
    <lineage>
        <taxon>Bacteria</taxon>
        <taxon>Pseudomonadati</taxon>
        <taxon>Pseudomonadota</taxon>
        <taxon>Betaproteobacteria</taxon>
        <taxon>Neisseriales</taxon>
        <taxon>Chitinibacteraceae</taxon>
        <taxon>Chitinimonas</taxon>
    </lineage>
</organism>
<dbReference type="Proteomes" id="UP001595791">
    <property type="component" value="Unassembled WGS sequence"/>
</dbReference>
<reference evidence="2" key="1">
    <citation type="journal article" date="2019" name="Int. J. Syst. Evol. Microbiol.">
        <title>The Global Catalogue of Microorganisms (GCM) 10K type strain sequencing project: providing services to taxonomists for standard genome sequencing and annotation.</title>
        <authorList>
            <consortium name="The Broad Institute Genomics Platform"/>
            <consortium name="The Broad Institute Genome Sequencing Center for Infectious Disease"/>
            <person name="Wu L."/>
            <person name="Ma J."/>
        </authorList>
    </citation>
    <scope>NUCLEOTIDE SEQUENCE [LARGE SCALE GENOMIC DNA]</scope>
    <source>
        <strain evidence="2">LMG 29894</strain>
    </source>
</reference>
<dbReference type="RefSeq" id="WP_378160040.1">
    <property type="nucleotide sequence ID" value="NZ_JBHSBU010000001.1"/>
</dbReference>
<keyword evidence="2" id="KW-1185">Reference proteome</keyword>
<name>A0ABV8MIE1_9NEIS</name>